<evidence type="ECO:0008006" key="5">
    <source>
        <dbReference type="Google" id="ProtNLM"/>
    </source>
</evidence>
<comment type="caution">
    <text evidence="3">The sequence shown here is derived from an EMBL/GenBank/DDBJ whole genome shotgun (WGS) entry which is preliminary data.</text>
</comment>
<dbReference type="AlphaFoldDB" id="A0AAJ1WK33"/>
<accession>A0AAJ1WK33</accession>
<gene>
    <name evidence="3" type="ORF">J2S13_002756</name>
</gene>
<dbReference type="Pfam" id="PF19754">
    <property type="entry name" value="DUF6241"/>
    <property type="match status" value="1"/>
</dbReference>
<evidence type="ECO:0000256" key="1">
    <source>
        <dbReference type="SAM" id="MobiDB-lite"/>
    </source>
</evidence>
<protein>
    <recommendedName>
        <fullName evidence="5">PRK06770 family protein</fullName>
    </recommendedName>
</protein>
<feature type="transmembrane region" description="Helical" evidence="2">
    <location>
        <begin position="6"/>
        <end position="27"/>
    </location>
</feature>
<evidence type="ECO:0000313" key="4">
    <source>
        <dbReference type="Proteomes" id="UP001237207"/>
    </source>
</evidence>
<name>A0AAJ1WK33_9BACI</name>
<proteinExistence type="predicted"/>
<keyword evidence="2" id="KW-0812">Transmembrane</keyword>
<dbReference type="Proteomes" id="UP001237207">
    <property type="component" value="Unassembled WGS sequence"/>
</dbReference>
<dbReference type="RefSeq" id="WP_307258322.1">
    <property type="nucleotide sequence ID" value="NZ_JAUSUC010000044.1"/>
</dbReference>
<organism evidence="3 4">
    <name type="scientific">Oikeobacillus pervagus</name>
    <dbReference type="NCBI Taxonomy" id="1325931"/>
    <lineage>
        <taxon>Bacteria</taxon>
        <taxon>Bacillati</taxon>
        <taxon>Bacillota</taxon>
        <taxon>Bacilli</taxon>
        <taxon>Bacillales</taxon>
        <taxon>Bacillaceae</taxon>
        <taxon>Oikeobacillus</taxon>
    </lineage>
</organism>
<evidence type="ECO:0000256" key="2">
    <source>
        <dbReference type="SAM" id="Phobius"/>
    </source>
</evidence>
<evidence type="ECO:0000313" key="3">
    <source>
        <dbReference type="EMBL" id="MDQ0216315.1"/>
    </source>
</evidence>
<reference evidence="3" key="1">
    <citation type="submission" date="2023-07" db="EMBL/GenBank/DDBJ databases">
        <title>Genomic Encyclopedia of Type Strains, Phase IV (KMG-IV): sequencing the most valuable type-strain genomes for metagenomic binning, comparative biology and taxonomic classification.</title>
        <authorList>
            <person name="Goeker M."/>
        </authorList>
    </citation>
    <scope>NUCLEOTIDE SEQUENCE</scope>
    <source>
        <strain evidence="3">DSM 23947</strain>
    </source>
</reference>
<sequence length="179" mass="19893">MEKKIVIIITTMVTLILFIGLVSVLIFQNFSSLAEDSNSSRVGEGVHSVESSQDQSEEVGGVIHSIQIKGDSTQDEIVSIMHKMTHQKVVADEKWGAIKMEPKTINEVYSVIESSNFNDKSALLAIAKKWKAGDFSDVDADHNYFWDLQGGNVGKATGLMSEEEEQKFIENNFKNHGKE</sequence>
<keyword evidence="2" id="KW-0472">Membrane</keyword>
<keyword evidence="2" id="KW-1133">Transmembrane helix</keyword>
<feature type="region of interest" description="Disordered" evidence="1">
    <location>
        <begin position="36"/>
        <end position="56"/>
    </location>
</feature>
<dbReference type="InterPro" id="IPR046208">
    <property type="entry name" value="DUF6241"/>
</dbReference>
<dbReference type="EMBL" id="JAUSUC010000044">
    <property type="protein sequence ID" value="MDQ0216315.1"/>
    <property type="molecule type" value="Genomic_DNA"/>
</dbReference>
<keyword evidence="4" id="KW-1185">Reference proteome</keyword>